<accession>A0A0C3H784</accession>
<dbReference type="Pfam" id="PF00150">
    <property type="entry name" value="Cellulase"/>
    <property type="match status" value="1"/>
</dbReference>
<protein>
    <submittedName>
        <fullName evidence="7">Glycoside hydrolase family 5 protein</fullName>
    </submittedName>
</protein>
<keyword evidence="5" id="KW-0472">Membrane</keyword>
<comment type="similarity">
    <text evidence="1 4">Belongs to the glycosyl hydrolase 5 (cellulase A) family.</text>
</comment>
<gene>
    <name evidence="7" type="ORF">OIDMADRAFT_146919</name>
</gene>
<dbReference type="GO" id="GO:0004553">
    <property type="term" value="F:hydrolase activity, hydrolyzing O-glycosyl compounds"/>
    <property type="evidence" value="ECO:0007669"/>
    <property type="project" value="InterPro"/>
</dbReference>
<organism evidence="7 8">
    <name type="scientific">Oidiodendron maius (strain Zn)</name>
    <dbReference type="NCBI Taxonomy" id="913774"/>
    <lineage>
        <taxon>Eukaryota</taxon>
        <taxon>Fungi</taxon>
        <taxon>Dikarya</taxon>
        <taxon>Ascomycota</taxon>
        <taxon>Pezizomycotina</taxon>
        <taxon>Leotiomycetes</taxon>
        <taxon>Leotiomycetes incertae sedis</taxon>
        <taxon>Myxotrichaceae</taxon>
        <taxon>Oidiodendron</taxon>
    </lineage>
</organism>
<evidence type="ECO:0000256" key="3">
    <source>
        <dbReference type="ARBA" id="ARBA00023295"/>
    </source>
</evidence>
<keyword evidence="8" id="KW-1185">Reference proteome</keyword>
<evidence type="ECO:0000259" key="6">
    <source>
        <dbReference type="Pfam" id="PF00150"/>
    </source>
</evidence>
<evidence type="ECO:0000313" key="7">
    <source>
        <dbReference type="EMBL" id="KIM98281.1"/>
    </source>
</evidence>
<dbReference type="STRING" id="913774.A0A0C3H784"/>
<dbReference type="PANTHER" id="PTHR31263:SF0">
    <property type="entry name" value="CELLULASE FAMILY PROTEIN (AFU_ORTHOLOGUE AFUA_5G14560)"/>
    <property type="match status" value="1"/>
</dbReference>
<dbReference type="Gene3D" id="3.20.20.80">
    <property type="entry name" value="Glycosidases"/>
    <property type="match status" value="1"/>
</dbReference>
<evidence type="ECO:0000256" key="5">
    <source>
        <dbReference type="SAM" id="Phobius"/>
    </source>
</evidence>
<dbReference type="PANTHER" id="PTHR31263">
    <property type="entry name" value="CELLULASE FAMILY PROTEIN (AFU_ORTHOLOGUE AFUA_5G14560)"/>
    <property type="match status" value="1"/>
</dbReference>
<proteinExistence type="inferred from homology"/>
<dbReference type="InterPro" id="IPR017853">
    <property type="entry name" value="GH"/>
</dbReference>
<dbReference type="OrthoDB" id="442731at2759"/>
<keyword evidence="5" id="KW-0812">Transmembrane</keyword>
<reference evidence="8" key="2">
    <citation type="submission" date="2015-01" db="EMBL/GenBank/DDBJ databases">
        <title>Evolutionary Origins and Diversification of the Mycorrhizal Mutualists.</title>
        <authorList>
            <consortium name="DOE Joint Genome Institute"/>
            <consortium name="Mycorrhizal Genomics Consortium"/>
            <person name="Kohler A."/>
            <person name="Kuo A."/>
            <person name="Nagy L.G."/>
            <person name="Floudas D."/>
            <person name="Copeland A."/>
            <person name="Barry K.W."/>
            <person name="Cichocki N."/>
            <person name="Veneault-Fourrey C."/>
            <person name="LaButti K."/>
            <person name="Lindquist E.A."/>
            <person name="Lipzen A."/>
            <person name="Lundell T."/>
            <person name="Morin E."/>
            <person name="Murat C."/>
            <person name="Riley R."/>
            <person name="Ohm R."/>
            <person name="Sun H."/>
            <person name="Tunlid A."/>
            <person name="Henrissat B."/>
            <person name="Grigoriev I.V."/>
            <person name="Hibbett D.S."/>
            <person name="Martin F."/>
        </authorList>
    </citation>
    <scope>NUCLEOTIDE SEQUENCE [LARGE SCALE GENOMIC DNA]</scope>
    <source>
        <strain evidence="8">Zn</strain>
    </source>
</reference>
<evidence type="ECO:0000256" key="1">
    <source>
        <dbReference type="ARBA" id="ARBA00005641"/>
    </source>
</evidence>
<dbReference type="EMBL" id="KN832880">
    <property type="protein sequence ID" value="KIM98281.1"/>
    <property type="molecule type" value="Genomic_DNA"/>
</dbReference>
<reference evidence="7 8" key="1">
    <citation type="submission" date="2014-04" db="EMBL/GenBank/DDBJ databases">
        <authorList>
            <consortium name="DOE Joint Genome Institute"/>
            <person name="Kuo A."/>
            <person name="Martino E."/>
            <person name="Perotto S."/>
            <person name="Kohler A."/>
            <person name="Nagy L.G."/>
            <person name="Floudas D."/>
            <person name="Copeland A."/>
            <person name="Barry K.W."/>
            <person name="Cichocki N."/>
            <person name="Veneault-Fourrey C."/>
            <person name="LaButti K."/>
            <person name="Lindquist E.A."/>
            <person name="Lipzen A."/>
            <person name="Lundell T."/>
            <person name="Morin E."/>
            <person name="Murat C."/>
            <person name="Sun H."/>
            <person name="Tunlid A."/>
            <person name="Henrissat B."/>
            <person name="Grigoriev I.V."/>
            <person name="Hibbett D.S."/>
            <person name="Martin F."/>
            <person name="Nordberg H.P."/>
            <person name="Cantor M.N."/>
            <person name="Hua S.X."/>
        </authorList>
    </citation>
    <scope>NUCLEOTIDE SEQUENCE [LARGE SCALE GENOMIC DNA]</scope>
    <source>
        <strain evidence="7 8">Zn</strain>
    </source>
</reference>
<dbReference type="InterPro" id="IPR001547">
    <property type="entry name" value="Glyco_hydro_5"/>
</dbReference>
<sequence>MRAGVFTIGVSLVLVAASLFFVLDYRWTRHFHLPARQRLQIPLTLPPANATETHFFHPPLRTQGRDILDARDKRFKLASVNWYGASDEQFIPGGLDVRHRSDIARTIKRLGFNSVRLPYSDEMVMDNPIIPAFLLEANKDLIGSHALEVFTAVVTALTDEGLGVIVNNHITQATWCCGANPCDAAWSNSQFGGLCRVTQTEDQWIENWVTIMTPLLNNSRVIGADLRNEVRGLWGTMTWDRWATAAERAGNRLLAMCDDWLIIVGGTSSSNDLSGARHRPVELQVPDRVVYEAHVYSWSGWGSVRGMYSRRSYESFARSMRENWAYLLEDNIAPVWVGEFGTTHSPNEGDLNYWVNLVRYLKEIDADFGYWALNPRKPRANSEETYGLVKDDWETPLLDYRLRDMLHLSDNKIP</sequence>
<dbReference type="HOGENOM" id="CLU_020735_3_0_1"/>
<dbReference type="GO" id="GO:0000272">
    <property type="term" value="P:polysaccharide catabolic process"/>
    <property type="evidence" value="ECO:0007669"/>
    <property type="project" value="InterPro"/>
</dbReference>
<name>A0A0C3H784_OIDMZ</name>
<feature type="domain" description="Glycoside hydrolase family 5" evidence="6">
    <location>
        <begin position="99"/>
        <end position="375"/>
    </location>
</feature>
<dbReference type="SUPFAM" id="SSF51445">
    <property type="entry name" value="(Trans)glycosidases"/>
    <property type="match status" value="1"/>
</dbReference>
<evidence type="ECO:0000256" key="2">
    <source>
        <dbReference type="ARBA" id="ARBA00022801"/>
    </source>
</evidence>
<keyword evidence="3 4" id="KW-0326">Glycosidase</keyword>
<evidence type="ECO:0000313" key="8">
    <source>
        <dbReference type="Proteomes" id="UP000054321"/>
    </source>
</evidence>
<dbReference type="AlphaFoldDB" id="A0A0C3H784"/>
<dbReference type="InParanoid" id="A0A0C3H784"/>
<evidence type="ECO:0000256" key="4">
    <source>
        <dbReference type="RuleBase" id="RU361153"/>
    </source>
</evidence>
<keyword evidence="5" id="KW-1133">Transmembrane helix</keyword>
<feature type="transmembrane region" description="Helical" evidence="5">
    <location>
        <begin position="6"/>
        <end position="23"/>
    </location>
</feature>
<keyword evidence="2 4" id="KW-0378">Hydrolase</keyword>
<dbReference type="Proteomes" id="UP000054321">
    <property type="component" value="Unassembled WGS sequence"/>
</dbReference>